<feature type="compositionally biased region" description="Polar residues" evidence="1">
    <location>
        <begin position="22"/>
        <end position="48"/>
    </location>
</feature>
<feature type="compositionally biased region" description="Acidic residues" evidence="1">
    <location>
        <begin position="259"/>
        <end position="269"/>
    </location>
</feature>
<dbReference type="AlphaFoldDB" id="A0AAN8RBE5"/>
<feature type="compositionally biased region" description="Acidic residues" evidence="1">
    <location>
        <begin position="54"/>
        <end position="65"/>
    </location>
</feature>
<dbReference type="Proteomes" id="UP001313282">
    <property type="component" value="Unassembled WGS sequence"/>
</dbReference>
<keyword evidence="3" id="KW-1185">Reference proteome</keyword>
<reference evidence="2 3" key="1">
    <citation type="submission" date="2019-10" db="EMBL/GenBank/DDBJ databases">
        <authorList>
            <person name="Palmer J.M."/>
        </authorList>
    </citation>
    <scope>NUCLEOTIDE SEQUENCE [LARGE SCALE GENOMIC DNA]</scope>
    <source>
        <strain evidence="2 3">TWF718</strain>
    </source>
</reference>
<sequence>MSDLPPSEESATFPASVPDVGNATSSVLEDTQSTENTQSDSPNTSQSDVKQEPNTEDNEELDEVNTADLDVKKVSPELSKTAKKRGRPSKSNSSEDGGDGKKRIKTEPSSTGGPKIKKENPKEDSVSENRPKARGRKAGTGGGWTPEQDAYLRQLYQQTKAIKDVHEKFEAKFHTGKTRNSLQLRWGKLKTDALVLSPKEEEILRRAIHTVENDKSAAILNIYNKEGGDGVTKLTQKFVAIQLKKWGGGSKTTGKTQEAEEDAISESDA</sequence>
<gene>
    <name evidence="2" type="ORF">TWF718_003424</name>
</gene>
<organism evidence="2 3">
    <name type="scientific">Orbilia javanica</name>
    <dbReference type="NCBI Taxonomy" id="47235"/>
    <lineage>
        <taxon>Eukaryota</taxon>
        <taxon>Fungi</taxon>
        <taxon>Dikarya</taxon>
        <taxon>Ascomycota</taxon>
        <taxon>Pezizomycotina</taxon>
        <taxon>Orbiliomycetes</taxon>
        <taxon>Orbiliales</taxon>
        <taxon>Orbiliaceae</taxon>
        <taxon>Orbilia</taxon>
    </lineage>
</organism>
<feature type="compositionally biased region" description="Basic and acidic residues" evidence="1">
    <location>
        <begin position="116"/>
        <end position="131"/>
    </location>
</feature>
<dbReference type="EMBL" id="JAVHNR010000012">
    <property type="protein sequence ID" value="KAK6329997.1"/>
    <property type="molecule type" value="Genomic_DNA"/>
</dbReference>
<feature type="region of interest" description="Disordered" evidence="1">
    <location>
        <begin position="247"/>
        <end position="269"/>
    </location>
</feature>
<name>A0AAN8RBE5_9PEZI</name>
<evidence type="ECO:0008006" key="4">
    <source>
        <dbReference type="Google" id="ProtNLM"/>
    </source>
</evidence>
<feature type="region of interest" description="Disordered" evidence="1">
    <location>
        <begin position="1"/>
        <end position="146"/>
    </location>
</feature>
<evidence type="ECO:0000313" key="2">
    <source>
        <dbReference type="EMBL" id="KAK6329997.1"/>
    </source>
</evidence>
<evidence type="ECO:0000256" key="1">
    <source>
        <dbReference type="SAM" id="MobiDB-lite"/>
    </source>
</evidence>
<evidence type="ECO:0000313" key="3">
    <source>
        <dbReference type="Proteomes" id="UP001313282"/>
    </source>
</evidence>
<protein>
    <recommendedName>
        <fullName evidence="4">Myb-like domain-containing protein</fullName>
    </recommendedName>
</protein>
<comment type="caution">
    <text evidence="2">The sequence shown here is derived from an EMBL/GenBank/DDBJ whole genome shotgun (WGS) entry which is preliminary data.</text>
</comment>
<accession>A0AAN8RBE5</accession>
<proteinExistence type="predicted"/>